<sequence>MAAAPSHFPSSPRPLRRAQPPPLPLTTTPHATPIFFPLTIISGHRGRRTSTRFSFSIFSDQNTPDLPPFLAIPEPTAPSSSPSLLAGKPHRTPTRSLSPSHHFSIISGHYGRRTVASLPSAIFLPFPFATRKQPQSTASSLTLFSSPSPEAVATRPPSSPSPATLTRSPFNPLPSSLLLPPSPPKPFTTKPPSSPSSPSHLPPLSRLLTFPANTTTKTNSYKCSFLLFFIL</sequence>
<evidence type="ECO:0000256" key="1">
    <source>
        <dbReference type="SAM" id="MobiDB-lite"/>
    </source>
</evidence>
<proteinExistence type="predicted"/>
<feature type="compositionally biased region" description="Polar residues" evidence="1">
    <location>
        <begin position="139"/>
        <end position="148"/>
    </location>
</feature>
<feature type="compositionally biased region" description="Low complexity" evidence="1">
    <location>
        <begin position="77"/>
        <end position="86"/>
    </location>
</feature>
<evidence type="ECO:0000313" key="3">
    <source>
        <dbReference type="Proteomes" id="UP000823775"/>
    </source>
</evidence>
<feature type="compositionally biased region" description="Low complexity" evidence="1">
    <location>
        <begin position="153"/>
        <end position="179"/>
    </location>
</feature>
<feature type="region of interest" description="Disordered" evidence="1">
    <location>
        <begin position="72"/>
        <end position="101"/>
    </location>
</feature>
<dbReference type="Proteomes" id="UP000823775">
    <property type="component" value="Unassembled WGS sequence"/>
</dbReference>
<protein>
    <submittedName>
        <fullName evidence="2">Uncharacterized protein</fullName>
    </submittedName>
</protein>
<gene>
    <name evidence="2" type="ORF">HAX54_003305</name>
</gene>
<feature type="region of interest" description="Disordered" evidence="1">
    <location>
        <begin position="1"/>
        <end position="30"/>
    </location>
</feature>
<name>A0ABS8T555_DATST</name>
<reference evidence="2 3" key="1">
    <citation type="journal article" date="2021" name="BMC Genomics">
        <title>Datura genome reveals duplications of psychoactive alkaloid biosynthetic genes and high mutation rate following tissue culture.</title>
        <authorList>
            <person name="Rajewski A."/>
            <person name="Carter-House D."/>
            <person name="Stajich J."/>
            <person name="Litt A."/>
        </authorList>
    </citation>
    <scope>NUCLEOTIDE SEQUENCE [LARGE SCALE GENOMIC DNA]</scope>
    <source>
        <strain evidence="2">AR-01</strain>
    </source>
</reference>
<evidence type="ECO:0000313" key="2">
    <source>
        <dbReference type="EMBL" id="MCD7466514.1"/>
    </source>
</evidence>
<organism evidence="2 3">
    <name type="scientific">Datura stramonium</name>
    <name type="common">Jimsonweed</name>
    <name type="synonym">Common thornapple</name>
    <dbReference type="NCBI Taxonomy" id="4076"/>
    <lineage>
        <taxon>Eukaryota</taxon>
        <taxon>Viridiplantae</taxon>
        <taxon>Streptophyta</taxon>
        <taxon>Embryophyta</taxon>
        <taxon>Tracheophyta</taxon>
        <taxon>Spermatophyta</taxon>
        <taxon>Magnoliopsida</taxon>
        <taxon>eudicotyledons</taxon>
        <taxon>Gunneridae</taxon>
        <taxon>Pentapetalae</taxon>
        <taxon>asterids</taxon>
        <taxon>lamiids</taxon>
        <taxon>Solanales</taxon>
        <taxon>Solanaceae</taxon>
        <taxon>Solanoideae</taxon>
        <taxon>Datureae</taxon>
        <taxon>Datura</taxon>
    </lineage>
</organism>
<dbReference type="EMBL" id="JACEIK010001151">
    <property type="protein sequence ID" value="MCD7466514.1"/>
    <property type="molecule type" value="Genomic_DNA"/>
</dbReference>
<keyword evidence="3" id="KW-1185">Reference proteome</keyword>
<feature type="compositionally biased region" description="Low complexity" evidence="1">
    <location>
        <begin position="187"/>
        <end position="201"/>
    </location>
</feature>
<accession>A0ABS8T555</accession>
<feature type="region of interest" description="Disordered" evidence="1">
    <location>
        <begin position="139"/>
        <end position="201"/>
    </location>
</feature>
<comment type="caution">
    <text evidence="2">The sequence shown here is derived from an EMBL/GenBank/DDBJ whole genome shotgun (WGS) entry which is preliminary data.</text>
</comment>